<evidence type="ECO:0000313" key="2">
    <source>
        <dbReference type="EMBL" id="KAF7510460.1"/>
    </source>
</evidence>
<dbReference type="OrthoDB" id="3599883at2759"/>
<protein>
    <submittedName>
        <fullName evidence="2">Uncharacterized protein</fullName>
    </submittedName>
</protein>
<accession>A0A8H7E6Q2</accession>
<feature type="compositionally biased region" description="Low complexity" evidence="1">
    <location>
        <begin position="70"/>
        <end position="106"/>
    </location>
</feature>
<keyword evidence="3" id="KW-1185">Reference proteome</keyword>
<dbReference type="Proteomes" id="UP000606974">
    <property type="component" value="Unassembled WGS sequence"/>
</dbReference>
<evidence type="ECO:0000313" key="3">
    <source>
        <dbReference type="Proteomes" id="UP000606974"/>
    </source>
</evidence>
<evidence type="ECO:0000256" key="1">
    <source>
        <dbReference type="SAM" id="MobiDB-lite"/>
    </source>
</evidence>
<name>A0A8H7E6Q2_9EURO</name>
<organism evidence="2 3">
    <name type="scientific">Endocarpon pusillum</name>
    <dbReference type="NCBI Taxonomy" id="364733"/>
    <lineage>
        <taxon>Eukaryota</taxon>
        <taxon>Fungi</taxon>
        <taxon>Dikarya</taxon>
        <taxon>Ascomycota</taxon>
        <taxon>Pezizomycotina</taxon>
        <taxon>Eurotiomycetes</taxon>
        <taxon>Chaetothyriomycetidae</taxon>
        <taxon>Verrucariales</taxon>
        <taxon>Verrucariaceae</taxon>
        <taxon>Endocarpon</taxon>
    </lineage>
</organism>
<feature type="region of interest" description="Disordered" evidence="1">
    <location>
        <begin position="182"/>
        <end position="216"/>
    </location>
</feature>
<comment type="caution">
    <text evidence="2">The sequence shown here is derived from an EMBL/GenBank/DDBJ whole genome shotgun (WGS) entry which is preliminary data.</text>
</comment>
<sequence>MEAQNTPSRRLLLLLHHHTTTTSNSEAVRYLSRFNQSTTNTTPNGEDMTTERMQRPSLLKANNNHHHHSTSSITSLLNNTTVTTTNGSTSSLSQTPTTTPSSLSTSIEYTTTMPKYEFNTRPLPPRHDPSYSSSAGAIKGGYDLVMPHVVPPAPPVMAGSAPDHVHLDGEAWEKQTLRKLAPAAGSEAEVREGLGKLFGGGDAGDGMEKKKKTGEM</sequence>
<proteinExistence type="predicted"/>
<reference evidence="2" key="1">
    <citation type="submission" date="2020-02" db="EMBL/GenBank/DDBJ databases">
        <authorList>
            <person name="Palmer J.M."/>
        </authorList>
    </citation>
    <scope>NUCLEOTIDE SEQUENCE</scope>
    <source>
        <strain evidence="2">EPUS1.4</strain>
        <tissue evidence="2">Thallus</tissue>
    </source>
</reference>
<gene>
    <name evidence="2" type="ORF">GJ744_006739</name>
</gene>
<dbReference type="AlphaFoldDB" id="A0A8H7E6Q2"/>
<feature type="region of interest" description="Disordered" evidence="1">
    <location>
        <begin position="62"/>
        <end position="107"/>
    </location>
</feature>
<dbReference type="EMBL" id="JAACFV010000030">
    <property type="protein sequence ID" value="KAF7510460.1"/>
    <property type="molecule type" value="Genomic_DNA"/>
</dbReference>